<evidence type="ECO:0000256" key="1">
    <source>
        <dbReference type="SAM" id="Phobius"/>
    </source>
</evidence>
<keyword evidence="3" id="KW-1185">Reference proteome</keyword>
<dbReference type="Proteomes" id="UP000325577">
    <property type="component" value="Linkage Group LG5"/>
</dbReference>
<evidence type="ECO:0000313" key="2">
    <source>
        <dbReference type="EMBL" id="KAA8521648.1"/>
    </source>
</evidence>
<feature type="transmembrane region" description="Helical" evidence="1">
    <location>
        <begin position="146"/>
        <end position="172"/>
    </location>
</feature>
<gene>
    <name evidence="2" type="ORF">F0562_012362</name>
</gene>
<sequence length="191" mass="21013">MPTGVYESTFVRKASMWDQTPAKSPRRRMWEQGHQFAVLEDILYYQQVGVIYCFSPSIKTAAAELLLSAHFNFNHAFLLFVLPSAIAHEEVSPESQSNSISSGGDGGISGRCHCESDGKGELVTKLAIEVQYHGDVKFLVYQAKSILWWCFGALVAAALAVVLFFIAILMMLKGFSKVTILVNISAGFSLP</sequence>
<protein>
    <submittedName>
        <fullName evidence="2">Uncharacterized protein</fullName>
    </submittedName>
</protein>
<reference evidence="2 3" key="1">
    <citation type="submission" date="2019-09" db="EMBL/GenBank/DDBJ databases">
        <title>A chromosome-level genome assembly of the Chinese tupelo Nyssa sinensis.</title>
        <authorList>
            <person name="Yang X."/>
            <person name="Kang M."/>
            <person name="Yang Y."/>
            <person name="Xiong H."/>
            <person name="Wang M."/>
            <person name="Zhang Z."/>
            <person name="Wang Z."/>
            <person name="Wu H."/>
            <person name="Ma T."/>
            <person name="Liu J."/>
            <person name="Xi Z."/>
        </authorList>
    </citation>
    <scope>NUCLEOTIDE SEQUENCE [LARGE SCALE GENOMIC DNA]</scope>
    <source>
        <strain evidence="2">J267</strain>
        <tissue evidence="2">Leaf</tissue>
    </source>
</reference>
<name>A0A5J4ZVB5_9ASTE</name>
<accession>A0A5J4ZVB5</accession>
<keyword evidence="1" id="KW-0812">Transmembrane</keyword>
<dbReference type="EMBL" id="CM018048">
    <property type="protein sequence ID" value="KAA8521648.1"/>
    <property type="molecule type" value="Genomic_DNA"/>
</dbReference>
<proteinExistence type="predicted"/>
<keyword evidence="1" id="KW-0472">Membrane</keyword>
<evidence type="ECO:0000313" key="3">
    <source>
        <dbReference type="Proteomes" id="UP000325577"/>
    </source>
</evidence>
<organism evidence="2 3">
    <name type="scientific">Nyssa sinensis</name>
    <dbReference type="NCBI Taxonomy" id="561372"/>
    <lineage>
        <taxon>Eukaryota</taxon>
        <taxon>Viridiplantae</taxon>
        <taxon>Streptophyta</taxon>
        <taxon>Embryophyta</taxon>
        <taxon>Tracheophyta</taxon>
        <taxon>Spermatophyta</taxon>
        <taxon>Magnoliopsida</taxon>
        <taxon>eudicotyledons</taxon>
        <taxon>Gunneridae</taxon>
        <taxon>Pentapetalae</taxon>
        <taxon>asterids</taxon>
        <taxon>Cornales</taxon>
        <taxon>Nyssaceae</taxon>
        <taxon>Nyssa</taxon>
    </lineage>
</organism>
<dbReference type="AlphaFoldDB" id="A0A5J4ZVB5"/>
<keyword evidence="1" id="KW-1133">Transmembrane helix</keyword>